<dbReference type="OrthoDB" id="2363873at2759"/>
<dbReference type="Gene3D" id="3.40.50.1820">
    <property type="entry name" value="alpha/beta hydrolase"/>
    <property type="match status" value="1"/>
</dbReference>
<reference evidence="1 2" key="1">
    <citation type="journal article" date="2011" name="Nat. Biotechnol.">
        <title>Comparative genomic analysis of the thermophilic biomass-degrading fungi Myceliophthora thermophila and Thielavia terrestris.</title>
        <authorList>
            <person name="Berka R.M."/>
            <person name="Grigoriev I.V."/>
            <person name="Otillar R."/>
            <person name="Salamov A."/>
            <person name="Grimwood J."/>
            <person name="Reid I."/>
            <person name="Ishmael N."/>
            <person name="John T."/>
            <person name="Darmond C."/>
            <person name="Moisan M.-C."/>
            <person name="Henrissat B."/>
            <person name="Coutinho P.M."/>
            <person name="Lombard V."/>
            <person name="Natvig D.O."/>
            <person name="Lindquist E."/>
            <person name="Schmutz J."/>
            <person name="Lucas S."/>
            <person name="Harris P."/>
            <person name="Powlowski J."/>
            <person name="Bellemare A."/>
            <person name="Taylor D."/>
            <person name="Butler G."/>
            <person name="de Vries R.P."/>
            <person name="Allijn I.E."/>
            <person name="van den Brink J."/>
            <person name="Ushinsky S."/>
            <person name="Storms R."/>
            <person name="Powell A.J."/>
            <person name="Paulsen I.T."/>
            <person name="Elbourne L.D.H."/>
            <person name="Baker S.E."/>
            <person name="Magnuson J."/>
            <person name="LaBoissiere S."/>
            <person name="Clutterbuck A.J."/>
            <person name="Martinez D."/>
            <person name="Wogulis M."/>
            <person name="de Leon A.L."/>
            <person name="Rey M.W."/>
            <person name="Tsang A."/>
        </authorList>
    </citation>
    <scope>NUCLEOTIDE SEQUENCE [LARGE SCALE GENOMIC DNA]</scope>
    <source>
        <strain evidence="2">ATCC 38088 / NRRL 8126</strain>
    </source>
</reference>
<evidence type="ECO:0000313" key="2">
    <source>
        <dbReference type="Proteomes" id="UP000008181"/>
    </source>
</evidence>
<gene>
    <name evidence="1" type="ORF">THITE_124270</name>
</gene>
<dbReference type="RefSeq" id="XP_003657587.1">
    <property type="nucleotide sequence ID" value="XM_003657539.1"/>
</dbReference>
<evidence type="ECO:0000313" key="1">
    <source>
        <dbReference type="EMBL" id="AEO71251.1"/>
    </source>
</evidence>
<dbReference type="PANTHER" id="PTHR33428:SF14">
    <property type="entry name" value="CARBOXYLESTERASE TYPE B DOMAIN-CONTAINING PROTEIN"/>
    <property type="match status" value="1"/>
</dbReference>
<dbReference type="eggNOG" id="ENOG502RUB3">
    <property type="taxonomic scope" value="Eukaryota"/>
</dbReference>
<dbReference type="SUPFAM" id="SSF53474">
    <property type="entry name" value="alpha/beta-Hydrolases"/>
    <property type="match status" value="1"/>
</dbReference>
<sequence>MQLPGRDRRRPPLPIILLSHGHGPSNYLPSLDGYAPLAEFYAAHGFAVLQPTHLNSRVLGLALDAGSVRELFVDSRARDMTILLDRLAEIEAAVPGLGAGALDRERVAVVGHSAGGVTACLLLGAKNTDPRDGAVTELADGRIKAGVVFGAPGRGGDAMSETGKQILPCYDVDFSSMRTPALVVWGEQDGSPYLTVRGAEWHLDPYALAPGPKDALMVVGGEHGFGGISGWDAAETKDESPERLAAVQRLSWAYLRSQLYEGDKSWEEACKILEGLEGIGKVTRKD</sequence>
<dbReference type="KEGG" id="ttt:THITE_124270"/>
<dbReference type="PANTHER" id="PTHR33428">
    <property type="entry name" value="CHLOROPHYLLASE-2, CHLOROPLASTIC"/>
    <property type="match status" value="1"/>
</dbReference>
<proteinExistence type="predicted"/>
<dbReference type="Proteomes" id="UP000008181">
    <property type="component" value="Chromosome 6"/>
</dbReference>
<dbReference type="EMBL" id="CP003014">
    <property type="protein sequence ID" value="AEO71251.1"/>
    <property type="molecule type" value="Genomic_DNA"/>
</dbReference>
<dbReference type="HOGENOM" id="CLU_066851_1_0_1"/>
<keyword evidence="2" id="KW-1185">Reference proteome</keyword>
<evidence type="ECO:0008006" key="3">
    <source>
        <dbReference type="Google" id="ProtNLM"/>
    </source>
</evidence>
<accession>G2RHD9</accession>
<name>G2RHD9_THETT</name>
<dbReference type="InterPro" id="IPR029058">
    <property type="entry name" value="AB_hydrolase_fold"/>
</dbReference>
<dbReference type="GeneID" id="11523188"/>
<dbReference type="STRING" id="578455.G2RHD9"/>
<organism evidence="1 2">
    <name type="scientific">Thermothielavioides terrestris (strain ATCC 38088 / NRRL 8126)</name>
    <name type="common">Thielavia terrestris</name>
    <dbReference type="NCBI Taxonomy" id="578455"/>
    <lineage>
        <taxon>Eukaryota</taxon>
        <taxon>Fungi</taxon>
        <taxon>Dikarya</taxon>
        <taxon>Ascomycota</taxon>
        <taxon>Pezizomycotina</taxon>
        <taxon>Sordariomycetes</taxon>
        <taxon>Sordariomycetidae</taxon>
        <taxon>Sordariales</taxon>
        <taxon>Chaetomiaceae</taxon>
        <taxon>Thermothielavioides</taxon>
        <taxon>Thermothielavioides terrestris</taxon>
    </lineage>
</organism>
<protein>
    <recommendedName>
        <fullName evidence="3">Chlorophyllase</fullName>
    </recommendedName>
</protein>
<dbReference type="AlphaFoldDB" id="G2RHD9"/>